<dbReference type="PATRIC" id="fig|1415168.3.peg.1324"/>
<keyword evidence="2" id="KW-1133">Transmembrane helix</keyword>
<keyword evidence="2" id="KW-0812">Transmembrane</keyword>
<dbReference type="Proteomes" id="UP000028401">
    <property type="component" value="Unassembled WGS sequence"/>
</dbReference>
<protein>
    <submittedName>
        <fullName evidence="3">Uncharacterized protein</fullName>
    </submittedName>
</protein>
<reference evidence="3 4" key="1">
    <citation type="submission" date="2014-06" db="EMBL/GenBank/DDBJ databases">
        <title>Draft genome sequence of the putrescine producing strain Lactococcus lactis subsp cremoris GE214.</title>
        <authorList>
            <person name="Ladero V."/>
            <person name="Linares D.M."/>
            <person name="del Rio B."/>
            <person name="Mayo B."/>
            <person name="Martin M.C."/>
            <person name="Fernandez M."/>
            <person name="Alvarez M.A."/>
        </authorList>
    </citation>
    <scope>NUCLEOTIDE SEQUENCE [LARGE SCALE GENOMIC DNA]</scope>
    <source>
        <strain evidence="3 4">GE214</strain>
    </source>
</reference>
<dbReference type="AlphaFoldDB" id="A0A084ABA1"/>
<comment type="caution">
    <text evidence="3">The sequence shown here is derived from an EMBL/GenBank/DDBJ whole genome shotgun (WGS) entry which is preliminary data.</text>
</comment>
<evidence type="ECO:0000313" key="4">
    <source>
        <dbReference type="Proteomes" id="UP000028401"/>
    </source>
</evidence>
<evidence type="ECO:0000313" key="3">
    <source>
        <dbReference type="EMBL" id="KEY62580.1"/>
    </source>
</evidence>
<evidence type="ECO:0000256" key="1">
    <source>
        <dbReference type="SAM" id="MobiDB-lite"/>
    </source>
</evidence>
<sequence>MKKYKKGINVPLYASILGFIALAFIIVLVIVHSLSAVGRTNASKVTKKSTQHSISSTRRSSQKANPSSVAPTADFSKWAKSYNFYYLKSGDAQSSLTISQDGKVIQSQNSSDKRVFTGKASISSDNKEVLSYVINGQSTFKMPKQKTIKADVKIQVTWDSDGSIQDYYGYQTYTGQYALTDGIARASGVDEVWVSDVDSGMNLSEIILGNYESIQWTWENTKGDILLVADNGRCSVSAWKWSGNLRIGGTVPEGIYDHIAWASGSPAPMPDGIAFMFAPAGVSPTNVGGPDLTDSSKDRIVVCNNGGQTVFGEPDSAYYKVK</sequence>
<name>A0A084ABA1_LACLC</name>
<dbReference type="RefSeq" id="WP_235182435.1">
    <property type="nucleotide sequence ID" value="NZ_AZSI01000036.1"/>
</dbReference>
<feature type="region of interest" description="Disordered" evidence="1">
    <location>
        <begin position="45"/>
        <end position="71"/>
    </location>
</feature>
<evidence type="ECO:0000256" key="2">
    <source>
        <dbReference type="SAM" id="Phobius"/>
    </source>
</evidence>
<accession>A0A084ABA1</accession>
<organism evidence="3 4">
    <name type="scientific">Lactococcus cremoris subsp. cremoris GE214</name>
    <dbReference type="NCBI Taxonomy" id="1415168"/>
    <lineage>
        <taxon>Bacteria</taxon>
        <taxon>Bacillati</taxon>
        <taxon>Bacillota</taxon>
        <taxon>Bacilli</taxon>
        <taxon>Lactobacillales</taxon>
        <taxon>Streptococcaceae</taxon>
        <taxon>Lactococcus</taxon>
        <taxon>Lactococcus cremoris subsp. cremoris</taxon>
    </lineage>
</organism>
<feature type="compositionally biased region" description="Polar residues" evidence="1">
    <location>
        <begin position="51"/>
        <end position="70"/>
    </location>
</feature>
<keyword evidence="2" id="KW-0472">Membrane</keyword>
<feature type="transmembrane region" description="Helical" evidence="2">
    <location>
        <begin position="12"/>
        <end position="34"/>
    </location>
</feature>
<proteinExistence type="predicted"/>
<dbReference type="EMBL" id="AZSI01000036">
    <property type="protein sequence ID" value="KEY62580.1"/>
    <property type="molecule type" value="Genomic_DNA"/>
</dbReference>
<gene>
    <name evidence="3" type="ORF">U725_01250</name>
</gene>